<accession>A0A803PAT1</accession>
<protein>
    <recommendedName>
        <fullName evidence="2">Zinc knuckle CX2CX4HX4C domain-containing protein</fullName>
    </recommendedName>
</protein>
<reference evidence="3" key="1">
    <citation type="submission" date="2018-11" db="EMBL/GenBank/DDBJ databases">
        <authorList>
            <person name="Grassa J C."/>
        </authorList>
    </citation>
    <scope>NUCLEOTIDE SEQUENCE [LARGE SCALE GENOMIC DNA]</scope>
</reference>
<dbReference type="PANTHER" id="PTHR31286:SF167">
    <property type="entry name" value="OS09G0268800 PROTEIN"/>
    <property type="match status" value="1"/>
</dbReference>
<reference evidence="3" key="2">
    <citation type="submission" date="2021-03" db="UniProtKB">
        <authorList>
            <consortium name="EnsemblPlants"/>
        </authorList>
    </citation>
    <scope>IDENTIFICATION</scope>
</reference>
<dbReference type="AlphaFoldDB" id="A0A803PAT1"/>
<sequence>MNSLSSSTVPPLMLTPDENMVYTMTEIQDDTSPDISLLLKLCTVKHFNRASLIKTLAPIWTSQCRFPVTISEHSDGLFLVTFLCEGDKRRILDGQPWHFAQSLTIFAAPDTSFPITPDQMHYVPFWMQVYGIPFRCKSYDLAKLIATGVGDLIQVDNTTLKDGTGPYLRARYLLDVNKPIRRGINICFIKMGREFTKWLDFKYERLPNFCFYCGKLDHTKKYCHAYLQKCDESIVPPHCPYDRLLCGKEKLSEKPLPFEYPHAPAITIADLDITDFPHEGQPSNSFLAHSVGFTSLLNSQMASLSNLSAHGRSSSVMIPTPMNPNLYVSQPVVTDSTIVSDTPASVTPDMIHAAHSLAAAMPSLGLGHAEGVSQAAVEEALQPDLQVKGKGLACASGVKRPCFQPFQAQVGGSLRSMLKRARAGESESGGVSSIETFEHRITRPEK</sequence>
<evidence type="ECO:0000313" key="3">
    <source>
        <dbReference type="EnsemblPlants" id="cds.evm.model.03.881"/>
    </source>
</evidence>
<feature type="compositionally biased region" description="Basic and acidic residues" evidence="1">
    <location>
        <begin position="436"/>
        <end position="446"/>
    </location>
</feature>
<dbReference type="Pfam" id="PF14392">
    <property type="entry name" value="zf-CCHC_4"/>
    <property type="match status" value="1"/>
</dbReference>
<organism evidence="3 4">
    <name type="scientific">Cannabis sativa</name>
    <name type="common">Hemp</name>
    <name type="synonym">Marijuana</name>
    <dbReference type="NCBI Taxonomy" id="3483"/>
    <lineage>
        <taxon>Eukaryota</taxon>
        <taxon>Viridiplantae</taxon>
        <taxon>Streptophyta</taxon>
        <taxon>Embryophyta</taxon>
        <taxon>Tracheophyta</taxon>
        <taxon>Spermatophyta</taxon>
        <taxon>Magnoliopsida</taxon>
        <taxon>eudicotyledons</taxon>
        <taxon>Gunneridae</taxon>
        <taxon>Pentapetalae</taxon>
        <taxon>rosids</taxon>
        <taxon>fabids</taxon>
        <taxon>Rosales</taxon>
        <taxon>Cannabaceae</taxon>
        <taxon>Cannabis</taxon>
    </lineage>
</organism>
<dbReference type="EnsemblPlants" id="evm.model.03.881">
    <property type="protein sequence ID" value="cds.evm.model.03.881"/>
    <property type="gene ID" value="evm.TU.03.881"/>
</dbReference>
<keyword evidence="4" id="KW-1185">Reference proteome</keyword>
<dbReference type="EMBL" id="UZAU01000269">
    <property type="status" value="NOT_ANNOTATED_CDS"/>
    <property type="molecule type" value="Genomic_DNA"/>
</dbReference>
<dbReference type="InterPro" id="IPR040256">
    <property type="entry name" value="At4g02000-like"/>
</dbReference>
<dbReference type="Gramene" id="evm.model.03.881">
    <property type="protein sequence ID" value="cds.evm.model.03.881"/>
    <property type="gene ID" value="evm.TU.03.881"/>
</dbReference>
<dbReference type="InterPro" id="IPR025836">
    <property type="entry name" value="Zn_knuckle_CX2CX4HX4C"/>
</dbReference>
<dbReference type="Proteomes" id="UP000596661">
    <property type="component" value="Chromosome 3"/>
</dbReference>
<proteinExistence type="predicted"/>
<name>A0A803PAT1_CANSA</name>
<feature type="region of interest" description="Disordered" evidence="1">
    <location>
        <begin position="423"/>
        <end position="446"/>
    </location>
</feature>
<evidence type="ECO:0000313" key="4">
    <source>
        <dbReference type="Proteomes" id="UP000596661"/>
    </source>
</evidence>
<feature type="domain" description="Zinc knuckle CX2CX4HX4C" evidence="2">
    <location>
        <begin position="174"/>
        <end position="224"/>
    </location>
</feature>
<feature type="compositionally biased region" description="Low complexity" evidence="1">
    <location>
        <begin position="426"/>
        <end position="435"/>
    </location>
</feature>
<dbReference type="PANTHER" id="PTHR31286">
    <property type="entry name" value="GLYCINE-RICH CELL WALL STRUCTURAL PROTEIN 1.8-LIKE"/>
    <property type="match status" value="1"/>
</dbReference>
<evidence type="ECO:0000259" key="2">
    <source>
        <dbReference type="Pfam" id="PF14392"/>
    </source>
</evidence>
<evidence type="ECO:0000256" key="1">
    <source>
        <dbReference type="SAM" id="MobiDB-lite"/>
    </source>
</evidence>